<dbReference type="PROSITE" id="PS50404">
    <property type="entry name" value="GST_NTER"/>
    <property type="match status" value="1"/>
</dbReference>
<dbReference type="SFLD" id="SFLDG01202">
    <property type="entry name" value="SUF2.2"/>
    <property type="match status" value="1"/>
</dbReference>
<dbReference type="SFLD" id="SFLDS00019">
    <property type="entry name" value="Glutathione_Transferase_(cytos"/>
    <property type="match status" value="1"/>
</dbReference>
<dbReference type="Proteomes" id="UP000000238">
    <property type="component" value="Chromosome"/>
</dbReference>
<feature type="domain" description="GST N-terminal" evidence="1">
    <location>
        <begin position="154"/>
        <end position="256"/>
    </location>
</feature>
<dbReference type="PROSITE" id="PS51354">
    <property type="entry name" value="GLUTAREDOXIN_2"/>
    <property type="match status" value="1"/>
</dbReference>
<name>Q2SQP2_HAHCH</name>
<dbReference type="SFLD" id="SFLDG01181">
    <property type="entry name" value="SUF2"/>
    <property type="match status" value="1"/>
</dbReference>
<evidence type="ECO:0000313" key="2">
    <source>
        <dbReference type="EMBL" id="ABC27032.1"/>
    </source>
</evidence>
<dbReference type="AlphaFoldDB" id="Q2SQP2"/>
<dbReference type="HOGENOM" id="CLU_040972_0_0_6"/>
<dbReference type="eggNOG" id="COG0625">
    <property type="taxonomic scope" value="Bacteria"/>
</dbReference>
<organism evidence="2 3">
    <name type="scientific">Hahella chejuensis (strain KCTC 2396)</name>
    <dbReference type="NCBI Taxonomy" id="349521"/>
    <lineage>
        <taxon>Bacteria</taxon>
        <taxon>Pseudomonadati</taxon>
        <taxon>Pseudomonadota</taxon>
        <taxon>Gammaproteobacteria</taxon>
        <taxon>Oceanospirillales</taxon>
        <taxon>Hahellaceae</taxon>
        <taxon>Hahella</taxon>
    </lineage>
</organism>
<protein>
    <recommendedName>
        <fullName evidence="1">GST N-terminal domain-containing protein</fullName>
    </recommendedName>
</protein>
<dbReference type="InterPro" id="IPR040079">
    <property type="entry name" value="Glutathione_S-Trfase"/>
</dbReference>
<dbReference type="InterPro" id="IPR004045">
    <property type="entry name" value="Glutathione_S-Trfase_N"/>
</dbReference>
<dbReference type="Gene3D" id="3.40.30.10">
    <property type="entry name" value="Glutaredoxin"/>
    <property type="match status" value="2"/>
</dbReference>
<accession>Q2SQP2</accession>
<evidence type="ECO:0000313" key="3">
    <source>
        <dbReference type="Proteomes" id="UP000000238"/>
    </source>
</evidence>
<dbReference type="STRING" id="349521.HCH_00111"/>
<reference evidence="2 3" key="1">
    <citation type="journal article" date="2005" name="Nucleic Acids Res.">
        <title>Genomic blueprint of Hahella chejuensis, a marine microbe producing an algicidal agent.</title>
        <authorList>
            <person name="Jeong H."/>
            <person name="Yim J.H."/>
            <person name="Lee C."/>
            <person name="Choi S.-H."/>
            <person name="Park Y.K."/>
            <person name="Yoon S.H."/>
            <person name="Hur C.-G."/>
            <person name="Kang H.-Y."/>
            <person name="Kim D."/>
            <person name="Lee H.H."/>
            <person name="Park K.H."/>
            <person name="Park S.-H."/>
            <person name="Park H.-S."/>
            <person name="Lee H.K."/>
            <person name="Oh T.K."/>
            <person name="Kim J.F."/>
        </authorList>
    </citation>
    <scope>NUCLEOTIDE SEQUENCE [LARGE SCALE GENOMIC DNA]</scope>
    <source>
        <strain evidence="2 3">KCTC 2396</strain>
    </source>
</reference>
<dbReference type="InterPro" id="IPR036249">
    <property type="entry name" value="Thioredoxin-like_sf"/>
</dbReference>
<dbReference type="PANTHER" id="PTHR45288">
    <property type="entry name" value="THIOREDOXIN FAMILY PROTEIN"/>
    <property type="match status" value="1"/>
</dbReference>
<gene>
    <name evidence="2" type="ordered locus">HCH_00111</name>
</gene>
<proteinExistence type="predicted"/>
<dbReference type="Pfam" id="PF13417">
    <property type="entry name" value="GST_N_3"/>
    <property type="match status" value="2"/>
</dbReference>
<evidence type="ECO:0000259" key="1">
    <source>
        <dbReference type="PROSITE" id="PS50404"/>
    </source>
</evidence>
<sequence>MFNSHNFDVLGSTLASTLRRWRGTMGSRKTAQPDKAPELFDREGCAHCRLVREALTELNLDAMIYPVPQGGVRHRQRLQELSGGGAVPFLYDPNTEEKVTGAQDIVTYLFRQYRAKEPPAALRESFINLTGSRLATMVRRGKGLKAAPSNTPKKPLALYSFESSPYSRLVRERLCELEIPYLLINLSKQQLADMGPAVRRLHFGEYKPLPGSKRDAFLKEHGRVQAPFLVDPNRSEGAGLFESAEILKYLNAAYAA</sequence>
<keyword evidence="3" id="KW-1185">Reference proteome</keyword>
<dbReference type="SUPFAM" id="SSF52833">
    <property type="entry name" value="Thioredoxin-like"/>
    <property type="match status" value="2"/>
</dbReference>
<dbReference type="PANTHER" id="PTHR45288:SF2">
    <property type="entry name" value="THIOREDOXIN FAMILY PROTEIN"/>
    <property type="match status" value="1"/>
</dbReference>
<dbReference type="KEGG" id="hch:HCH_00111"/>
<dbReference type="EMBL" id="CP000155">
    <property type="protein sequence ID" value="ABC27032.1"/>
    <property type="molecule type" value="Genomic_DNA"/>
</dbReference>
<dbReference type="OrthoDB" id="9793736at2"/>
<dbReference type="RefSeq" id="WP_011394109.1">
    <property type="nucleotide sequence ID" value="NC_007645.1"/>
</dbReference>